<dbReference type="AlphaFoldDB" id="A0A3D8RNR1"/>
<dbReference type="GO" id="GO:0016755">
    <property type="term" value="F:aminoacyltransferase activity"/>
    <property type="evidence" value="ECO:0007669"/>
    <property type="project" value="TreeGrafter"/>
</dbReference>
<feature type="region of interest" description="Disordered" evidence="6">
    <location>
        <begin position="33"/>
        <end position="59"/>
    </location>
</feature>
<dbReference type="GO" id="GO:0005886">
    <property type="term" value="C:plasma membrane"/>
    <property type="evidence" value="ECO:0007669"/>
    <property type="project" value="UniProtKB-SubCell"/>
</dbReference>
<protein>
    <recommendedName>
        <fullName evidence="8">Phosphatidylglycerol lysyltransferase C-terminal domain-containing protein</fullName>
    </recommendedName>
</protein>
<evidence type="ECO:0000313" key="9">
    <source>
        <dbReference type="EMBL" id="RDW75534.1"/>
    </source>
</evidence>
<evidence type="ECO:0000256" key="2">
    <source>
        <dbReference type="ARBA" id="ARBA00022475"/>
    </source>
</evidence>
<dbReference type="Proteomes" id="UP000256645">
    <property type="component" value="Unassembled WGS sequence"/>
</dbReference>
<evidence type="ECO:0000313" key="10">
    <source>
        <dbReference type="Proteomes" id="UP000256645"/>
    </source>
</evidence>
<dbReference type="GO" id="GO:0055091">
    <property type="term" value="P:phospholipid homeostasis"/>
    <property type="evidence" value="ECO:0007669"/>
    <property type="project" value="TreeGrafter"/>
</dbReference>
<evidence type="ECO:0000256" key="3">
    <source>
        <dbReference type="ARBA" id="ARBA00022692"/>
    </source>
</evidence>
<feature type="chain" id="PRO_5017580652" description="Phosphatidylglycerol lysyltransferase C-terminal domain-containing protein" evidence="7">
    <location>
        <begin position="18"/>
        <end position="424"/>
    </location>
</feature>
<dbReference type="Pfam" id="PF09924">
    <property type="entry name" value="LPG_synthase_C"/>
    <property type="match status" value="1"/>
</dbReference>
<keyword evidence="5" id="KW-0472">Membrane</keyword>
<dbReference type="STRING" id="1849047.A0A3D8RNR1"/>
<proteinExistence type="predicted"/>
<evidence type="ECO:0000256" key="4">
    <source>
        <dbReference type="ARBA" id="ARBA00022989"/>
    </source>
</evidence>
<evidence type="ECO:0000256" key="1">
    <source>
        <dbReference type="ARBA" id="ARBA00004651"/>
    </source>
</evidence>
<feature type="compositionally biased region" description="Basic and acidic residues" evidence="6">
    <location>
        <begin position="42"/>
        <end position="59"/>
    </location>
</feature>
<evidence type="ECO:0000256" key="6">
    <source>
        <dbReference type="SAM" id="MobiDB-lite"/>
    </source>
</evidence>
<evidence type="ECO:0000256" key="7">
    <source>
        <dbReference type="SAM" id="SignalP"/>
    </source>
</evidence>
<keyword evidence="3" id="KW-0812">Transmembrane</keyword>
<gene>
    <name evidence="9" type="ORF">BP6252_06676</name>
</gene>
<organism evidence="9 10">
    <name type="scientific">Coleophoma cylindrospora</name>
    <dbReference type="NCBI Taxonomy" id="1849047"/>
    <lineage>
        <taxon>Eukaryota</taxon>
        <taxon>Fungi</taxon>
        <taxon>Dikarya</taxon>
        <taxon>Ascomycota</taxon>
        <taxon>Pezizomycotina</taxon>
        <taxon>Leotiomycetes</taxon>
        <taxon>Helotiales</taxon>
        <taxon>Dermateaceae</taxon>
        <taxon>Coleophoma</taxon>
    </lineage>
</organism>
<feature type="signal peptide" evidence="7">
    <location>
        <begin position="1"/>
        <end position="17"/>
    </location>
</feature>
<accession>A0A3D8RNR1</accession>
<dbReference type="InterPro" id="IPR024320">
    <property type="entry name" value="LPG_synthase_C"/>
</dbReference>
<comment type="caution">
    <text evidence="9">The sequence shown here is derived from an EMBL/GenBank/DDBJ whole genome shotgun (WGS) entry which is preliminary data.</text>
</comment>
<dbReference type="EMBL" id="PDLM01000006">
    <property type="protein sequence ID" value="RDW75534.1"/>
    <property type="molecule type" value="Genomic_DNA"/>
</dbReference>
<evidence type="ECO:0000256" key="5">
    <source>
        <dbReference type="ARBA" id="ARBA00023136"/>
    </source>
</evidence>
<dbReference type="PANTHER" id="PTHR34697">
    <property type="entry name" value="PHOSPHATIDYLGLYCEROL LYSYLTRANSFERASE"/>
    <property type="match status" value="1"/>
</dbReference>
<name>A0A3D8RNR1_9HELO</name>
<feature type="domain" description="Phosphatidylglycerol lysyltransferase C-terminal" evidence="8">
    <location>
        <begin position="246"/>
        <end position="390"/>
    </location>
</feature>
<dbReference type="PANTHER" id="PTHR34697:SF2">
    <property type="entry name" value="PHOSPHATIDYLGLYCEROL LYSYLTRANSFERASE"/>
    <property type="match status" value="1"/>
</dbReference>
<keyword evidence="10" id="KW-1185">Reference proteome</keyword>
<evidence type="ECO:0000259" key="8">
    <source>
        <dbReference type="Pfam" id="PF09924"/>
    </source>
</evidence>
<reference evidence="9 10" key="1">
    <citation type="journal article" date="2018" name="IMA Fungus">
        <title>IMA Genome-F 9: Draft genome sequence of Annulohypoxylon stygium, Aspergillus mulundensis, Berkeleyomyces basicola (syn. Thielaviopsis basicola), Ceratocystis smalleyi, two Cercospora beticola strains, Coleophoma cylindrospora, Fusarium fracticaudum, Phialophora cf. hyalina, and Morchella septimelata.</title>
        <authorList>
            <person name="Wingfield B.D."/>
            <person name="Bills G.F."/>
            <person name="Dong Y."/>
            <person name="Huang W."/>
            <person name="Nel W.J."/>
            <person name="Swalarsk-Parry B.S."/>
            <person name="Vaghefi N."/>
            <person name="Wilken P.M."/>
            <person name="An Z."/>
            <person name="de Beer Z.W."/>
            <person name="De Vos L."/>
            <person name="Chen L."/>
            <person name="Duong T.A."/>
            <person name="Gao Y."/>
            <person name="Hammerbacher A."/>
            <person name="Kikkert J.R."/>
            <person name="Li Y."/>
            <person name="Li H."/>
            <person name="Li K."/>
            <person name="Li Q."/>
            <person name="Liu X."/>
            <person name="Ma X."/>
            <person name="Naidoo K."/>
            <person name="Pethybridge S.J."/>
            <person name="Sun J."/>
            <person name="Steenkamp E.T."/>
            <person name="van der Nest M.A."/>
            <person name="van Wyk S."/>
            <person name="Wingfield M.J."/>
            <person name="Xiong C."/>
            <person name="Yue Q."/>
            <person name="Zhang X."/>
        </authorList>
    </citation>
    <scope>NUCLEOTIDE SEQUENCE [LARGE SCALE GENOMIC DNA]</scope>
    <source>
        <strain evidence="9 10">BP6252</strain>
    </source>
</reference>
<sequence>MAQTLQVWPLILHTSIGFDILAMTVDVRDTIDGKPSAAPNEGKSKKDQKQIVEKSTRAAERVNATSRAREDFFGKLSKQMTADLIQDNIPEHSFRLIDRLGSHKMSIIWTSSGSSTRIKPSVKSKKIRTIFDLSEFAALSALEELVSNHGKISHMGILDPSYIFFITSDRTAALYYKMKKKIAVVGGDPLAKGWGIAFLGASDKFVEHVQKQNYVTMQFGTERILNPMTNPLFLGTAGGITLAVYTPHGQKDVQLQQKLANVYETWREHRNQSRTVQVYITVYGPVALPGLMTYVYTKDRDSTPNGFVALRMLGANRGYHLDPCIAAPDAPKGITELLLFGTMALLHRAQITYLSLGHKPLMTLEEITHLPKVLAALSRKLCRQILHDLHMAGKKDYHDKLHLDRRQENSLHWFFHQTCLVSII</sequence>
<keyword evidence="7" id="KW-0732">Signal</keyword>
<keyword evidence="2" id="KW-1003">Cell membrane</keyword>
<keyword evidence="4" id="KW-1133">Transmembrane helix</keyword>
<dbReference type="OrthoDB" id="5421852at2759"/>
<comment type="subcellular location">
    <subcellularLocation>
        <location evidence="1">Cell membrane</location>
        <topology evidence="1">Multi-pass membrane protein</topology>
    </subcellularLocation>
</comment>
<dbReference type="InterPro" id="IPR051211">
    <property type="entry name" value="PG_lysyltransferase"/>
</dbReference>